<dbReference type="OrthoDB" id="1664597at2759"/>
<accession>A0A9P6F1Y5</accession>
<evidence type="ECO:0000313" key="5">
    <source>
        <dbReference type="Proteomes" id="UP000780801"/>
    </source>
</evidence>
<gene>
    <name evidence="4" type="primary">RPT4_4</name>
    <name evidence="4" type="ORF">BGW38_009887</name>
</gene>
<feature type="non-terminal residue" evidence="4">
    <location>
        <position position="1"/>
    </location>
</feature>
<sequence>PKKGDLLATINAAGGSRYVVGYRNKLDKSKQMLGILVALDMTIFTIVRILPRGADPLVSNMTMEDPGSVSFAGIGGLGEQIRELRGH</sequence>
<dbReference type="GO" id="GO:0000502">
    <property type="term" value="C:proteasome complex"/>
    <property type="evidence" value="ECO:0007669"/>
    <property type="project" value="UniProtKB-KW"/>
</dbReference>
<comment type="caution">
    <text evidence="4">The sequence shown here is derived from an EMBL/GenBank/DDBJ whole genome shotgun (WGS) entry which is preliminary data.</text>
</comment>
<dbReference type="EMBL" id="JAABOA010007570">
    <property type="protein sequence ID" value="KAF9540109.1"/>
    <property type="molecule type" value="Genomic_DNA"/>
</dbReference>
<keyword evidence="3" id="KW-0812">Transmembrane</keyword>
<evidence type="ECO:0000256" key="2">
    <source>
        <dbReference type="ARBA" id="ARBA00022840"/>
    </source>
</evidence>
<dbReference type="InterPro" id="IPR012340">
    <property type="entry name" value="NA-bd_OB-fold"/>
</dbReference>
<keyword evidence="1" id="KW-0547">Nucleotide-binding</keyword>
<dbReference type="Gene3D" id="2.40.50.140">
    <property type="entry name" value="Nucleic acid-binding proteins"/>
    <property type="match status" value="1"/>
</dbReference>
<evidence type="ECO:0000313" key="4">
    <source>
        <dbReference type="EMBL" id="KAF9540109.1"/>
    </source>
</evidence>
<protein>
    <submittedName>
        <fullName evidence="4">26S proteasome subunit rpt4</fullName>
    </submittedName>
</protein>
<dbReference type="AlphaFoldDB" id="A0A9P6F1Y5"/>
<keyword evidence="5" id="KW-1185">Reference proteome</keyword>
<evidence type="ECO:0000256" key="3">
    <source>
        <dbReference type="SAM" id="Phobius"/>
    </source>
</evidence>
<keyword evidence="2" id="KW-0067">ATP-binding</keyword>
<dbReference type="GO" id="GO:0005524">
    <property type="term" value="F:ATP binding"/>
    <property type="evidence" value="ECO:0007669"/>
    <property type="project" value="UniProtKB-KW"/>
</dbReference>
<feature type="transmembrane region" description="Helical" evidence="3">
    <location>
        <begin position="32"/>
        <end position="51"/>
    </location>
</feature>
<evidence type="ECO:0000256" key="1">
    <source>
        <dbReference type="ARBA" id="ARBA00022741"/>
    </source>
</evidence>
<name>A0A9P6F1Y5_9FUNG</name>
<reference evidence="4" key="1">
    <citation type="journal article" date="2020" name="Fungal Divers.">
        <title>Resolving the Mortierellaceae phylogeny through synthesis of multi-gene phylogenetics and phylogenomics.</title>
        <authorList>
            <person name="Vandepol N."/>
            <person name="Liber J."/>
            <person name="Desiro A."/>
            <person name="Na H."/>
            <person name="Kennedy M."/>
            <person name="Barry K."/>
            <person name="Grigoriev I.V."/>
            <person name="Miller A.N."/>
            <person name="O'Donnell K."/>
            <person name="Stajich J.E."/>
            <person name="Bonito G."/>
        </authorList>
    </citation>
    <scope>NUCLEOTIDE SEQUENCE</scope>
    <source>
        <strain evidence="4">KOD1015</strain>
    </source>
</reference>
<proteinExistence type="predicted"/>
<keyword evidence="4" id="KW-0647">Proteasome</keyword>
<keyword evidence="3" id="KW-0472">Membrane</keyword>
<organism evidence="4 5">
    <name type="scientific">Lunasporangiospora selenospora</name>
    <dbReference type="NCBI Taxonomy" id="979761"/>
    <lineage>
        <taxon>Eukaryota</taxon>
        <taxon>Fungi</taxon>
        <taxon>Fungi incertae sedis</taxon>
        <taxon>Mucoromycota</taxon>
        <taxon>Mortierellomycotina</taxon>
        <taxon>Mortierellomycetes</taxon>
        <taxon>Mortierellales</taxon>
        <taxon>Mortierellaceae</taxon>
        <taxon>Lunasporangiospora</taxon>
    </lineage>
</organism>
<dbReference type="PANTHER" id="PTHR23073">
    <property type="entry name" value="26S PROTEASOME REGULATORY SUBUNIT"/>
    <property type="match status" value="1"/>
</dbReference>
<keyword evidence="3" id="KW-1133">Transmembrane helix</keyword>
<dbReference type="InterPro" id="IPR050221">
    <property type="entry name" value="26S_Proteasome_ATPase"/>
</dbReference>
<dbReference type="Proteomes" id="UP000780801">
    <property type="component" value="Unassembled WGS sequence"/>
</dbReference>